<dbReference type="PANTHER" id="PTHR36433">
    <property type="entry name" value="HYPOTHETICAL CYTOSOLIC PROTEIN"/>
    <property type="match status" value="1"/>
</dbReference>
<evidence type="ECO:0000313" key="1">
    <source>
        <dbReference type="EMBL" id="MDQ0173580.1"/>
    </source>
</evidence>
<protein>
    <submittedName>
        <fullName evidence="1">Uncharacterized protein (TIGR01655 family)</fullName>
    </submittedName>
</protein>
<evidence type="ECO:0000313" key="2">
    <source>
        <dbReference type="Proteomes" id="UP001233836"/>
    </source>
</evidence>
<dbReference type="RefSeq" id="WP_307220747.1">
    <property type="nucleotide sequence ID" value="NZ_JAUSTI010000021.1"/>
</dbReference>
<comment type="caution">
    <text evidence="1">The sequence shown here is derived from an EMBL/GenBank/DDBJ whole genome shotgun (WGS) entry which is preliminary data.</text>
</comment>
<dbReference type="EMBL" id="JAUSTI010000021">
    <property type="protein sequence ID" value="MDQ0173580.1"/>
    <property type="molecule type" value="Genomic_DNA"/>
</dbReference>
<sequence>MKKIVVFVLTVLIVCSALYLTFKREFDQFNPLYEEQYVYAIINEPAKKEGKNEWIRYRYNLTGYTGKGEKKKITFSSSKEQNPEGYVRVLAKGAYTKEWILIEEDMIPENVVNQLRSN</sequence>
<keyword evidence="2" id="KW-1185">Reference proteome</keyword>
<name>A0ABT9WL83_9BACL</name>
<reference evidence="1 2" key="1">
    <citation type="submission" date="2023-07" db="EMBL/GenBank/DDBJ databases">
        <title>Sorghum-associated microbial communities from plants grown in Nebraska, USA.</title>
        <authorList>
            <person name="Schachtman D."/>
        </authorList>
    </citation>
    <scope>NUCLEOTIDE SEQUENCE [LARGE SCALE GENOMIC DNA]</scope>
    <source>
        <strain evidence="1 2">DS1314</strain>
    </source>
</reference>
<dbReference type="SUPFAM" id="SSF159121">
    <property type="entry name" value="BC4932-like"/>
    <property type="match status" value="1"/>
</dbReference>
<proteinExistence type="predicted"/>
<gene>
    <name evidence="1" type="ORF">J2T19_005073</name>
</gene>
<dbReference type="Gene3D" id="2.40.50.480">
    <property type="match status" value="1"/>
</dbReference>
<dbReference type="Pfam" id="PF06486">
    <property type="entry name" value="DUF1093"/>
    <property type="match status" value="1"/>
</dbReference>
<dbReference type="NCBIfam" id="TIGR01655">
    <property type="entry name" value="yxeA_fam"/>
    <property type="match status" value="1"/>
</dbReference>
<accession>A0ABT9WL83</accession>
<dbReference type="Proteomes" id="UP001233836">
    <property type="component" value="Unassembled WGS sequence"/>
</dbReference>
<dbReference type="PANTHER" id="PTHR36433:SF2">
    <property type="entry name" value="YXEA FAMILY PROTEIN"/>
    <property type="match status" value="1"/>
</dbReference>
<dbReference type="InterPro" id="IPR036166">
    <property type="entry name" value="YxeA-like_sf"/>
</dbReference>
<dbReference type="InterPro" id="IPR006542">
    <property type="entry name" value="DUF1093"/>
</dbReference>
<organism evidence="1 2">
    <name type="scientific">Paenibacillus tundrae</name>
    <dbReference type="NCBI Taxonomy" id="528187"/>
    <lineage>
        <taxon>Bacteria</taxon>
        <taxon>Bacillati</taxon>
        <taxon>Bacillota</taxon>
        <taxon>Bacilli</taxon>
        <taxon>Bacillales</taxon>
        <taxon>Paenibacillaceae</taxon>
        <taxon>Paenibacillus</taxon>
    </lineage>
</organism>